<keyword evidence="1" id="KW-0472">Membrane</keyword>
<keyword evidence="1" id="KW-1133">Transmembrane helix</keyword>
<sequence>MALSVDQAARPLAQAIKTAEIFALPLAWRSLILLINAAFLPGRWGEVHYLSTKCTKRNQTRFFIEKALDTMGAYL</sequence>
<comment type="caution">
    <text evidence="2">The sequence shown here is derived from an EMBL/GenBank/DDBJ whole genome shotgun (WGS) entry which is preliminary data.</text>
</comment>
<evidence type="ECO:0000256" key="1">
    <source>
        <dbReference type="SAM" id="Phobius"/>
    </source>
</evidence>
<dbReference type="EMBL" id="CABWMH010000002">
    <property type="protein sequence ID" value="VXB07152.1"/>
    <property type="molecule type" value="Genomic_DNA"/>
</dbReference>
<protein>
    <recommendedName>
        <fullName evidence="4">Transposase</fullName>
    </recommendedName>
</protein>
<evidence type="ECO:0008006" key="4">
    <source>
        <dbReference type="Google" id="ProtNLM"/>
    </source>
</evidence>
<dbReference type="Proteomes" id="UP000433737">
    <property type="component" value="Unassembled WGS sequence"/>
</dbReference>
<feature type="transmembrane region" description="Helical" evidence="1">
    <location>
        <begin position="21"/>
        <end position="40"/>
    </location>
</feature>
<keyword evidence="1" id="KW-0812">Transmembrane</keyword>
<proteinExistence type="predicted"/>
<reference evidence="2 3" key="1">
    <citation type="submission" date="2019-10" db="EMBL/GenBank/DDBJ databases">
        <authorList>
            <person name="Karimi E."/>
        </authorList>
    </citation>
    <scope>NUCLEOTIDE SEQUENCE [LARGE SCALE GENOMIC DNA]</scope>
    <source>
        <strain evidence="2">Pantoea sp. 111</strain>
    </source>
</reference>
<organism evidence="2 3">
    <name type="scientific">Pantoea brenneri</name>
    <dbReference type="NCBI Taxonomy" id="472694"/>
    <lineage>
        <taxon>Bacteria</taxon>
        <taxon>Pseudomonadati</taxon>
        <taxon>Pseudomonadota</taxon>
        <taxon>Gammaproteobacteria</taxon>
        <taxon>Enterobacterales</taxon>
        <taxon>Erwiniaceae</taxon>
        <taxon>Pantoea</taxon>
    </lineage>
</organism>
<dbReference type="AlphaFoldDB" id="A0AAX3J0K0"/>
<evidence type="ECO:0000313" key="2">
    <source>
        <dbReference type="EMBL" id="VXB07152.1"/>
    </source>
</evidence>
<evidence type="ECO:0000313" key="3">
    <source>
        <dbReference type="Proteomes" id="UP000433737"/>
    </source>
</evidence>
<name>A0AAX3J0K0_9GAMM</name>
<gene>
    <name evidence="2" type="ORF">PANT111_100163</name>
</gene>
<accession>A0AAX3J0K0</accession>